<comment type="caution">
    <text evidence="1">The sequence shown here is derived from an EMBL/GenBank/DDBJ whole genome shotgun (WGS) entry which is preliminary data.</text>
</comment>
<dbReference type="EMBL" id="AZBU02000012">
    <property type="protein sequence ID" value="TKR59783.1"/>
    <property type="molecule type" value="Genomic_DNA"/>
</dbReference>
<reference evidence="1 2" key="2">
    <citation type="journal article" date="2019" name="G3 (Bethesda)">
        <title>Hybrid Assembly of the Genome of the Entomopathogenic Nematode Steinernema carpocapsae Identifies the X-Chromosome.</title>
        <authorList>
            <person name="Serra L."/>
            <person name="Macchietto M."/>
            <person name="Macias-Munoz A."/>
            <person name="McGill C.J."/>
            <person name="Rodriguez I.M."/>
            <person name="Rodriguez B."/>
            <person name="Murad R."/>
            <person name="Mortazavi A."/>
        </authorList>
    </citation>
    <scope>NUCLEOTIDE SEQUENCE [LARGE SCALE GENOMIC DNA]</scope>
    <source>
        <strain evidence="1 2">ALL</strain>
    </source>
</reference>
<proteinExistence type="predicted"/>
<evidence type="ECO:0000313" key="2">
    <source>
        <dbReference type="Proteomes" id="UP000298663"/>
    </source>
</evidence>
<accession>A0A4U5LUJ3</accession>
<organism evidence="1 2">
    <name type="scientific">Steinernema carpocapsae</name>
    <name type="common">Entomopathogenic nematode</name>
    <dbReference type="NCBI Taxonomy" id="34508"/>
    <lineage>
        <taxon>Eukaryota</taxon>
        <taxon>Metazoa</taxon>
        <taxon>Ecdysozoa</taxon>
        <taxon>Nematoda</taxon>
        <taxon>Chromadorea</taxon>
        <taxon>Rhabditida</taxon>
        <taxon>Tylenchina</taxon>
        <taxon>Panagrolaimomorpha</taxon>
        <taxon>Strongyloidoidea</taxon>
        <taxon>Steinernematidae</taxon>
        <taxon>Steinernema</taxon>
    </lineage>
</organism>
<evidence type="ECO:0000313" key="1">
    <source>
        <dbReference type="EMBL" id="TKR59783.1"/>
    </source>
</evidence>
<reference evidence="1 2" key="1">
    <citation type="journal article" date="2015" name="Genome Biol.">
        <title>Comparative genomics of Steinernema reveals deeply conserved gene regulatory networks.</title>
        <authorList>
            <person name="Dillman A.R."/>
            <person name="Macchietto M."/>
            <person name="Porter C.F."/>
            <person name="Rogers A."/>
            <person name="Williams B."/>
            <person name="Antoshechkin I."/>
            <person name="Lee M.M."/>
            <person name="Goodwin Z."/>
            <person name="Lu X."/>
            <person name="Lewis E.E."/>
            <person name="Goodrich-Blair H."/>
            <person name="Stock S.P."/>
            <person name="Adams B.J."/>
            <person name="Sternberg P.W."/>
            <person name="Mortazavi A."/>
        </authorList>
    </citation>
    <scope>NUCLEOTIDE SEQUENCE [LARGE SCALE GENOMIC DNA]</scope>
    <source>
        <strain evidence="1 2">ALL</strain>
    </source>
</reference>
<sequence length="127" mass="14324">MQPIVSKPFFSFYPVGQRQKPRQTLSRKLENRSLTPNLLSPLQGAYIANGDFANRPLAKVNLKVRTGHMHMDYMATVRPLPVNWGGQNKVLLQTLSVLYSLWGNVAAASDPVDSQVAQRRYVNKQKT</sequence>
<dbReference type="AlphaFoldDB" id="A0A4U5LUJ3"/>
<dbReference type="Proteomes" id="UP000298663">
    <property type="component" value="Unassembled WGS sequence"/>
</dbReference>
<name>A0A4U5LUJ3_STECR</name>
<gene>
    <name evidence="1" type="ORF">L596_029408</name>
</gene>
<keyword evidence="2" id="KW-1185">Reference proteome</keyword>
<protein>
    <submittedName>
        <fullName evidence="1">Uncharacterized protein</fullName>
    </submittedName>
</protein>